<keyword evidence="2" id="KW-1185">Reference proteome</keyword>
<proteinExistence type="predicted"/>
<evidence type="ECO:0000313" key="1">
    <source>
        <dbReference type="EMBL" id="MEO3942832.1"/>
    </source>
</evidence>
<comment type="caution">
    <text evidence="1">The sequence shown here is derived from an EMBL/GenBank/DDBJ whole genome shotgun (WGS) entry which is preliminary data.</text>
</comment>
<dbReference type="Pfam" id="PF08713">
    <property type="entry name" value="DNA_alkylation"/>
    <property type="match status" value="1"/>
</dbReference>
<dbReference type="EMBL" id="JBBMFV010000004">
    <property type="protein sequence ID" value="MEO3942832.1"/>
    <property type="molecule type" value="Genomic_DNA"/>
</dbReference>
<dbReference type="Gene3D" id="1.25.10.90">
    <property type="match status" value="1"/>
</dbReference>
<dbReference type="InterPro" id="IPR014825">
    <property type="entry name" value="DNA_alkylation"/>
</dbReference>
<dbReference type="InterPro" id="IPR016024">
    <property type="entry name" value="ARM-type_fold"/>
</dbReference>
<protein>
    <submittedName>
        <fullName evidence="1">DNA alkylation repair protein</fullName>
    </submittedName>
</protein>
<organism evidence="1 2">
    <name type="scientific">Paenarthrobacter nicotinovorans</name>
    <name type="common">Arthrobacter nicotinovorans</name>
    <dbReference type="NCBI Taxonomy" id="29320"/>
    <lineage>
        <taxon>Bacteria</taxon>
        <taxon>Bacillati</taxon>
        <taxon>Actinomycetota</taxon>
        <taxon>Actinomycetes</taxon>
        <taxon>Micrococcales</taxon>
        <taxon>Micrococcaceae</taxon>
        <taxon>Paenarthrobacter</taxon>
    </lineage>
</organism>
<gene>
    <name evidence="1" type="ORF">V3C41_17330</name>
</gene>
<dbReference type="Proteomes" id="UP001448614">
    <property type="component" value="Unassembled WGS sequence"/>
</dbReference>
<reference evidence="1 2" key="1">
    <citation type="journal article" date="2024" name="Appl. Microbiol. Biotechnol.">
        <title>Biosynthetic gene clusters with biotechnological applications in novel Antarctic isolates from Actinomycetota.</title>
        <authorList>
            <person name="Bruna P."/>
            <person name="Nunez-Montero K."/>
            <person name="Contreras M.J."/>
            <person name="Leal K."/>
            <person name="Garcia M."/>
            <person name="Abanto M."/>
            <person name="Barrientos L."/>
        </authorList>
    </citation>
    <scope>NUCLEOTIDE SEQUENCE [LARGE SCALE GENOMIC DNA]</scope>
    <source>
        <strain evidence="1 2">Se16.17</strain>
    </source>
</reference>
<evidence type="ECO:0000313" key="2">
    <source>
        <dbReference type="Proteomes" id="UP001448614"/>
    </source>
</evidence>
<sequence length="164" mass="18090">MSEAGEFMDYTLQMESTWEKAAEASERLGGALKVYGASVGAIRGTVRDALKRYKNLEHDDITALSSELWAEPVFERRLAAVVLLQTKSNILVNTDLTRIEGFIRQAGTRELVDPLAVDVVKPLMARLEGQAKERAERVLERWAADPDPELRHAAALATGTTPTP</sequence>
<dbReference type="RefSeq" id="WP_347783311.1">
    <property type="nucleotide sequence ID" value="NZ_JBBMFV010000004.1"/>
</dbReference>
<dbReference type="SUPFAM" id="SSF48371">
    <property type="entry name" value="ARM repeat"/>
    <property type="match status" value="1"/>
</dbReference>
<name>A0ABV0GVY3_PAENI</name>
<accession>A0ABV0GVY3</accession>